<name>W9HRR2_FUSOX</name>
<dbReference type="Proteomes" id="UP000030753">
    <property type="component" value="Unassembled WGS sequence"/>
</dbReference>
<organism evidence="1 2">
    <name type="scientific">Fusarium oxysporum NRRL 32931</name>
    <dbReference type="NCBI Taxonomy" id="660029"/>
    <lineage>
        <taxon>Eukaryota</taxon>
        <taxon>Fungi</taxon>
        <taxon>Dikarya</taxon>
        <taxon>Ascomycota</taxon>
        <taxon>Pezizomycotina</taxon>
        <taxon>Sordariomycetes</taxon>
        <taxon>Hypocreomycetidae</taxon>
        <taxon>Hypocreales</taxon>
        <taxon>Nectriaceae</taxon>
        <taxon>Fusarium</taxon>
        <taxon>Fusarium oxysporum species complex</taxon>
    </lineage>
</organism>
<gene>
    <name evidence="1" type="ORF">FOYG_13322</name>
</gene>
<sequence>MRKRFVGNVDWRRSVLDYWITVSKGIDLLQIAHGAQGVRFDEGKRAIDQHIRQLLDQERNFARFIGNETIRLAETILLDPSSPHPFFWETNQDTYAAAEDVGATKTRISVNTRNPVEWRIDPWPPVNLETFDPLRGYHVALNQVGQRGIMYPGGRHGLALEPFARPTCTCGLVRQANNGYYVITRPSAGVPGRIMSLLTRLRRDDGSHFFYVKPQGLAATS</sequence>
<proteinExistence type="predicted"/>
<evidence type="ECO:0000313" key="2">
    <source>
        <dbReference type="Proteomes" id="UP000030753"/>
    </source>
</evidence>
<evidence type="ECO:0000313" key="1">
    <source>
        <dbReference type="EMBL" id="EWY83514.1"/>
    </source>
</evidence>
<reference evidence="1 2" key="1">
    <citation type="submission" date="2011-06" db="EMBL/GenBank/DDBJ databases">
        <title>The Genome Sequence of Fusarium oxysporum FOSC 3-a.</title>
        <authorList>
            <consortium name="The Broad Institute Genome Sequencing Platform"/>
            <person name="Ma L.-J."/>
            <person name="Gale L.R."/>
            <person name="Schwartz D.C."/>
            <person name="Zhou S."/>
            <person name="Corby-Kistler H."/>
            <person name="Young S.K."/>
            <person name="Zeng Q."/>
            <person name="Gargeya S."/>
            <person name="Fitzgerald M."/>
            <person name="Haas B."/>
            <person name="Abouelleil A."/>
            <person name="Alvarado L."/>
            <person name="Arachchi H.M."/>
            <person name="Berlin A."/>
            <person name="Brown A."/>
            <person name="Chapman S.B."/>
            <person name="Chen Z."/>
            <person name="Dunbar C."/>
            <person name="Freedman E."/>
            <person name="Gearin G."/>
            <person name="Gellesch M."/>
            <person name="Goldberg J."/>
            <person name="Griggs A."/>
            <person name="Gujja S."/>
            <person name="Heiman D."/>
            <person name="Howarth C."/>
            <person name="Larson L."/>
            <person name="Lui A."/>
            <person name="MacDonald P.J.P."/>
            <person name="Mehta T."/>
            <person name="Montmayeur A."/>
            <person name="Murphy C."/>
            <person name="Neiman D."/>
            <person name="Pearson M."/>
            <person name="Priest M."/>
            <person name="Roberts A."/>
            <person name="Saif S."/>
            <person name="Shea T."/>
            <person name="Shenoy N."/>
            <person name="Sisk P."/>
            <person name="Stolte C."/>
            <person name="Sykes S."/>
            <person name="Wortman J."/>
            <person name="Nusbaum C."/>
            <person name="Birren B."/>
        </authorList>
    </citation>
    <scope>NUCLEOTIDE SEQUENCE [LARGE SCALE GENOMIC DNA]</scope>
    <source>
        <strain evidence="2">FOSC 3-a</strain>
    </source>
</reference>
<dbReference type="OrthoDB" id="4976438at2759"/>
<dbReference type="EMBL" id="JH717847">
    <property type="protein sequence ID" value="EWY83514.1"/>
    <property type="molecule type" value="Genomic_DNA"/>
</dbReference>
<protein>
    <submittedName>
        <fullName evidence="1">Uncharacterized protein</fullName>
    </submittedName>
</protein>
<accession>W9HRR2</accession>
<dbReference type="HOGENOM" id="CLU_1250713_0_0_1"/>
<dbReference type="AlphaFoldDB" id="W9HRR2"/>